<evidence type="ECO:0000313" key="4">
    <source>
        <dbReference type="EMBL" id="AKK11317.1"/>
    </source>
</evidence>
<dbReference type="InterPro" id="IPR056303">
    <property type="entry name" value="AMIN-like"/>
</dbReference>
<evidence type="ECO:0000259" key="3">
    <source>
        <dbReference type="Pfam" id="PF24837"/>
    </source>
</evidence>
<feature type="signal peptide" evidence="2">
    <location>
        <begin position="1"/>
        <end position="28"/>
    </location>
</feature>
<dbReference type="KEGG" id="cut:CUTER_06640"/>
<feature type="region of interest" description="Disordered" evidence="1">
    <location>
        <begin position="36"/>
        <end position="93"/>
    </location>
</feature>
<gene>
    <name evidence="4" type="ORF">CUTER_06640</name>
</gene>
<evidence type="ECO:0000256" key="2">
    <source>
        <dbReference type="SAM" id="SignalP"/>
    </source>
</evidence>
<dbReference type="Proteomes" id="UP000035548">
    <property type="component" value="Chromosome"/>
</dbReference>
<name>A0A0G3HJL6_9CORY</name>
<dbReference type="STRING" id="1072256.CUTER_06640"/>
<protein>
    <recommendedName>
        <fullName evidence="3">AMIN-like domain-containing protein</fullName>
    </recommendedName>
</protein>
<organism evidence="4 5">
    <name type="scientific">Corynebacterium uterequi</name>
    <dbReference type="NCBI Taxonomy" id="1072256"/>
    <lineage>
        <taxon>Bacteria</taxon>
        <taxon>Bacillati</taxon>
        <taxon>Actinomycetota</taxon>
        <taxon>Actinomycetes</taxon>
        <taxon>Mycobacteriales</taxon>
        <taxon>Corynebacteriaceae</taxon>
        <taxon>Corynebacterium</taxon>
    </lineage>
</organism>
<feature type="compositionally biased region" description="Polar residues" evidence="1">
    <location>
        <begin position="41"/>
        <end position="51"/>
    </location>
</feature>
<reference evidence="4 5" key="1">
    <citation type="journal article" date="2015" name="Genome Announc.">
        <title>Virulence Factor Genes Detected in the Complete Genome Sequence of Corynebacterium uterequi DSM 45634, Isolated from the Uterus of a Maiden Mare.</title>
        <authorList>
            <person name="Ruckert C."/>
            <person name="Kriete M."/>
            <person name="Jaenicke S."/>
            <person name="Winkler A."/>
            <person name="Tauch A."/>
        </authorList>
    </citation>
    <scope>NUCLEOTIDE SEQUENCE [LARGE SCALE GENOMIC DNA]</scope>
    <source>
        <strain evidence="4 5">DSM 45634</strain>
    </source>
</reference>
<proteinExistence type="predicted"/>
<evidence type="ECO:0000256" key="1">
    <source>
        <dbReference type="SAM" id="MobiDB-lite"/>
    </source>
</evidence>
<dbReference type="OrthoDB" id="3393679at2"/>
<feature type="compositionally biased region" description="Low complexity" evidence="1">
    <location>
        <begin position="59"/>
        <end position="69"/>
    </location>
</feature>
<dbReference type="Pfam" id="PF24837">
    <property type="entry name" value="AMIN-like"/>
    <property type="match status" value="1"/>
</dbReference>
<reference evidence="5" key="2">
    <citation type="submission" date="2015-05" db="EMBL/GenBank/DDBJ databases">
        <title>Complete genome sequence of Corynebacterium uterequi DSM 45634, isolated from the uterus of a maiden mare.</title>
        <authorList>
            <person name="Ruckert C."/>
            <person name="Albersmeier A."/>
            <person name="Winkler A."/>
            <person name="Tauch A."/>
        </authorList>
    </citation>
    <scope>NUCLEOTIDE SEQUENCE [LARGE SCALE GENOMIC DNA]</scope>
    <source>
        <strain evidence="5">DSM 45634</strain>
    </source>
</reference>
<accession>A0A0G3HJL6</accession>
<dbReference type="PROSITE" id="PS51257">
    <property type="entry name" value="PROKAR_LIPOPROTEIN"/>
    <property type="match status" value="1"/>
</dbReference>
<keyword evidence="5" id="KW-1185">Reference proteome</keyword>
<feature type="domain" description="AMIN-like" evidence="3">
    <location>
        <begin position="99"/>
        <end position="224"/>
    </location>
</feature>
<sequence length="225" mass="23450">MTQRPLLPRSARKLSIAALSAASALLLAACTHGADAPVAPRTTTMTASPQASAPDEHSGTTSAGANATTEPSEASLNAGAEKRDKKDKAQAPEGAWNLAITDVRVGEHSDFDRVVVEFLGEGTPGWNAAYAKQAHQQGSGFPVELAGDSYLQVMIEGVGISIDHGHPDFEVGPVEDSAVGHIAEVYHGGVFEGQSQLVIGLEGRARAYSVTTLENPTRLVIDISN</sequence>
<dbReference type="PATRIC" id="fig|1072256.5.peg.1312"/>
<feature type="compositionally biased region" description="Basic and acidic residues" evidence="1">
    <location>
        <begin position="80"/>
        <end position="90"/>
    </location>
</feature>
<dbReference type="RefSeq" id="WP_047259755.1">
    <property type="nucleotide sequence ID" value="NZ_CP011546.1"/>
</dbReference>
<feature type="chain" id="PRO_5038915690" description="AMIN-like domain-containing protein" evidence="2">
    <location>
        <begin position="29"/>
        <end position="225"/>
    </location>
</feature>
<dbReference type="AlphaFoldDB" id="A0A0G3HJL6"/>
<evidence type="ECO:0000313" key="5">
    <source>
        <dbReference type="Proteomes" id="UP000035548"/>
    </source>
</evidence>
<dbReference type="EMBL" id="CP011546">
    <property type="protein sequence ID" value="AKK11317.1"/>
    <property type="molecule type" value="Genomic_DNA"/>
</dbReference>
<keyword evidence="2" id="KW-0732">Signal</keyword>